<name>A0A109LAR4_PSEFL</name>
<evidence type="ECO:0000313" key="2">
    <source>
        <dbReference type="Proteomes" id="UP000063434"/>
    </source>
</evidence>
<comment type="caution">
    <text evidence="1">The sequence shown here is derived from an EMBL/GenBank/DDBJ whole genome shotgun (WGS) entry which is preliminary data.</text>
</comment>
<dbReference type="RefSeq" id="WP_060765658.1">
    <property type="nucleotide sequence ID" value="NZ_LCYC01000003.1"/>
</dbReference>
<dbReference type="AlphaFoldDB" id="A0A109LAR4"/>
<protein>
    <submittedName>
        <fullName evidence="1">Uncharacterized protein</fullName>
    </submittedName>
</protein>
<gene>
    <name evidence="1" type="ORF">PFL603g_00254</name>
</gene>
<reference evidence="1 2" key="1">
    <citation type="submission" date="2015-05" db="EMBL/GenBank/DDBJ databases">
        <title>A genomic and transcriptomic approach to investigate the blue pigment phenotype in Pseudomonas fluorescens.</title>
        <authorList>
            <person name="Andreani N.A."/>
            <person name="Cardazzo B."/>
        </authorList>
    </citation>
    <scope>NUCLEOTIDE SEQUENCE [LARGE SCALE GENOMIC DNA]</scope>
    <source>
        <strain evidence="1 2">Ps_40</strain>
    </source>
</reference>
<dbReference type="EMBL" id="LCYC01000003">
    <property type="protein sequence ID" value="KWV84156.1"/>
    <property type="molecule type" value="Genomic_DNA"/>
</dbReference>
<sequence>MSEGIGITTETSVFLSVDKIVKEMDAEDIGSFCSAVAQRLDGEYANRADAASEFASGLSEFGCRFLAEVVANFYMREKRGDRR</sequence>
<accession>A0A109LAR4</accession>
<evidence type="ECO:0000313" key="1">
    <source>
        <dbReference type="EMBL" id="KWV84156.1"/>
    </source>
</evidence>
<dbReference type="PATRIC" id="fig|294.195.peg.270"/>
<dbReference type="Proteomes" id="UP000063434">
    <property type="component" value="Unassembled WGS sequence"/>
</dbReference>
<organism evidence="1 2">
    <name type="scientific">Pseudomonas fluorescens</name>
    <dbReference type="NCBI Taxonomy" id="294"/>
    <lineage>
        <taxon>Bacteria</taxon>
        <taxon>Pseudomonadati</taxon>
        <taxon>Pseudomonadota</taxon>
        <taxon>Gammaproteobacteria</taxon>
        <taxon>Pseudomonadales</taxon>
        <taxon>Pseudomonadaceae</taxon>
        <taxon>Pseudomonas</taxon>
    </lineage>
</organism>
<proteinExistence type="predicted"/>